<protein>
    <submittedName>
        <fullName evidence="3 5">Tumor protein d52</fullName>
    </submittedName>
</protein>
<evidence type="ECO:0000313" key="3">
    <source>
        <dbReference type="EMBL" id="CDS16797.1"/>
    </source>
</evidence>
<dbReference type="EMBL" id="LK028577">
    <property type="protein sequence ID" value="CDS16797.1"/>
    <property type="molecule type" value="Genomic_DNA"/>
</dbReference>
<dbReference type="Pfam" id="PF04201">
    <property type="entry name" value="TPD52"/>
    <property type="match status" value="1"/>
</dbReference>
<organism evidence="3">
    <name type="scientific">Echinococcus granulosus</name>
    <name type="common">Hydatid tapeworm</name>
    <dbReference type="NCBI Taxonomy" id="6210"/>
    <lineage>
        <taxon>Eukaryota</taxon>
        <taxon>Metazoa</taxon>
        <taxon>Spiralia</taxon>
        <taxon>Lophotrochozoa</taxon>
        <taxon>Platyhelminthes</taxon>
        <taxon>Cestoda</taxon>
        <taxon>Eucestoda</taxon>
        <taxon>Cyclophyllidea</taxon>
        <taxon>Taeniidae</taxon>
        <taxon>Echinococcus</taxon>
        <taxon>Echinococcus granulosus group</taxon>
    </lineage>
</organism>
<reference evidence="3" key="2">
    <citation type="submission" date="2014-06" db="EMBL/GenBank/DDBJ databases">
        <authorList>
            <person name="Aslett M."/>
        </authorList>
    </citation>
    <scope>NUCLEOTIDE SEQUENCE</scope>
</reference>
<proteinExistence type="inferred from homology"/>
<dbReference type="OrthoDB" id="10000687at2759"/>
<dbReference type="PANTHER" id="PTHR19307:SF14">
    <property type="entry name" value="TUMOR PROTEIN D52"/>
    <property type="match status" value="1"/>
</dbReference>
<dbReference type="InterPro" id="IPR007327">
    <property type="entry name" value="TPD52"/>
</dbReference>
<comment type="similarity">
    <text evidence="1">Belongs to the TPD52 family.</text>
</comment>
<dbReference type="PANTHER" id="PTHR19307">
    <property type="entry name" value="TUMOR PROTEIN D52"/>
    <property type="match status" value="1"/>
</dbReference>
<name>A0A068WAV4_ECHGR</name>
<keyword evidence="2" id="KW-0175">Coiled coil</keyword>
<evidence type="ECO:0000313" key="5">
    <source>
        <dbReference type="WBParaSite" id="EgrG_000950000"/>
    </source>
</evidence>
<dbReference type="WBParaSite" id="EgrG_000950000">
    <property type="protein sequence ID" value="EgrG_000950000"/>
    <property type="gene ID" value="EgrG_000950000"/>
</dbReference>
<reference evidence="3 4" key="1">
    <citation type="journal article" date="2013" name="Nature">
        <title>The genomes of four tapeworm species reveal adaptations to parasitism.</title>
        <authorList>
            <person name="Tsai I.J."/>
            <person name="Zarowiecki M."/>
            <person name="Holroyd N."/>
            <person name="Garciarrubio A."/>
            <person name="Sanchez-Flores A."/>
            <person name="Brooks K.L."/>
            <person name="Tracey A."/>
            <person name="Bobes R.J."/>
            <person name="Fragoso G."/>
            <person name="Sciutto E."/>
            <person name="Aslett M."/>
            <person name="Beasley H."/>
            <person name="Bennett H.M."/>
            <person name="Cai J."/>
            <person name="Camicia F."/>
            <person name="Clark R."/>
            <person name="Cucher M."/>
            <person name="De Silva N."/>
            <person name="Day T.A."/>
            <person name="Deplazes P."/>
            <person name="Estrada K."/>
            <person name="Fernandez C."/>
            <person name="Holland P.W."/>
            <person name="Hou J."/>
            <person name="Hu S."/>
            <person name="Huckvale T."/>
            <person name="Hung S.S."/>
            <person name="Kamenetzky L."/>
            <person name="Keane J.A."/>
            <person name="Kiss F."/>
            <person name="Koziol U."/>
            <person name="Lambert O."/>
            <person name="Liu K."/>
            <person name="Luo X."/>
            <person name="Luo Y."/>
            <person name="Macchiaroli N."/>
            <person name="Nichol S."/>
            <person name="Paps J."/>
            <person name="Parkinson J."/>
            <person name="Pouchkina-Stantcheva N."/>
            <person name="Riddiford N."/>
            <person name="Rosenzvit M."/>
            <person name="Salinas G."/>
            <person name="Wasmuth J.D."/>
            <person name="Zamanian M."/>
            <person name="Zheng Y."/>
            <person name="Cai X."/>
            <person name="Soberon X."/>
            <person name="Olson P.D."/>
            <person name="Laclette J.P."/>
            <person name="Brehm K."/>
            <person name="Berriman M."/>
            <person name="Garciarrubio A."/>
            <person name="Bobes R.J."/>
            <person name="Fragoso G."/>
            <person name="Sanchez-Flores A."/>
            <person name="Estrada K."/>
            <person name="Cevallos M.A."/>
            <person name="Morett E."/>
            <person name="Gonzalez V."/>
            <person name="Portillo T."/>
            <person name="Ochoa-Leyva A."/>
            <person name="Jose M.V."/>
            <person name="Sciutto E."/>
            <person name="Landa A."/>
            <person name="Jimenez L."/>
            <person name="Valdes V."/>
            <person name="Carrero J.C."/>
            <person name="Larralde C."/>
            <person name="Morales-Montor J."/>
            <person name="Limon-Lason J."/>
            <person name="Soberon X."/>
            <person name="Laclette J.P."/>
        </authorList>
    </citation>
    <scope>NUCLEOTIDE SEQUENCE [LARGE SCALE GENOMIC DNA]</scope>
</reference>
<reference evidence="5" key="3">
    <citation type="submission" date="2020-10" db="UniProtKB">
        <authorList>
            <consortium name="WormBaseParasite"/>
        </authorList>
    </citation>
    <scope>IDENTIFICATION</scope>
</reference>
<evidence type="ECO:0000256" key="2">
    <source>
        <dbReference type="ARBA" id="ARBA00023054"/>
    </source>
</evidence>
<dbReference type="Proteomes" id="UP000492820">
    <property type="component" value="Unassembled WGS sequence"/>
</dbReference>
<accession>A0A068WAV4</accession>
<sequence length="179" mass="20102">MVFEHYPYSILLLLGFEVYFVGINRMEIGDDATAVVNTEPVSEGEDILNREELERELVATEDDIQTLKEALNVKIKHLVEIKKKLGHTDITTISYDVREGLTRFGESETMQKTQRAFAQARSKTIDVAEDVKEKITTSFENIKNSDAFKNISETMGSAFGTIKDAIVKSTYGTLPEDGD</sequence>
<gene>
    <name evidence="5" type="primary">EGR_09172</name>
    <name evidence="3" type="ORF">EgrG_000950000</name>
</gene>
<dbReference type="AlphaFoldDB" id="A0A068WAV4"/>
<evidence type="ECO:0000256" key="1">
    <source>
        <dbReference type="ARBA" id="ARBA00005702"/>
    </source>
</evidence>
<dbReference type="GO" id="GO:0005737">
    <property type="term" value="C:cytoplasm"/>
    <property type="evidence" value="ECO:0007669"/>
    <property type="project" value="TreeGrafter"/>
</dbReference>
<evidence type="ECO:0000313" key="4">
    <source>
        <dbReference type="Proteomes" id="UP000492820"/>
    </source>
</evidence>